<dbReference type="PROSITE" id="PS50026">
    <property type="entry name" value="EGF_3"/>
    <property type="match status" value="3"/>
</dbReference>
<dbReference type="PRINTS" id="PR00010">
    <property type="entry name" value="EGFBLOOD"/>
</dbReference>
<accession>A0A1X7US64</accession>
<dbReference type="EnsemblMetazoa" id="Aqu2.1.30835_001">
    <property type="protein sequence ID" value="Aqu2.1.30835_001"/>
    <property type="gene ID" value="Aqu2.1.30835"/>
</dbReference>
<evidence type="ECO:0000256" key="3">
    <source>
        <dbReference type="ARBA" id="ARBA00022729"/>
    </source>
</evidence>
<dbReference type="PROSITE" id="PS00022">
    <property type="entry name" value="EGF_1"/>
    <property type="match status" value="2"/>
</dbReference>
<dbReference type="STRING" id="400682.A0A1X7US64"/>
<keyword evidence="6" id="KW-0325">Glycoprotein</keyword>
<reference evidence="9" key="1">
    <citation type="submission" date="2017-05" db="UniProtKB">
        <authorList>
            <consortium name="EnsemblMetazoa"/>
        </authorList>
    </citation>
    <scope>IDENTIFICATION</scope>
</reference>
<evidence type="ECO:0000256" key="1">
    <source>
        <dbReference type="ARBA" id="ARBA00022473"/>
    </source>
</evidence>
<keyword evidence="3" id="KW-0732">Signal</keyword>
<evidence type="ECO:0000256" key="2">
    <source>
        <dbReference type="ARBA" id="ARBA00022536"/>
    </source>
</evidence>
<dbReference type="PANTHER" id="PTHR24049:SF22">
    <property type="entry name" value="DROSOPHILA CRUMBS HOMOLOG"/>
    <property type="match status" value="1"/>
</dbReference>
<dbReference type="GO" id="GO:0048646">
    <property type="term" value="P:anatomical structure formation involved in morphogenesis"/>
    <property type="evidence" value="ECO:0007669"/>
    <property type="project" value="UniProtKB-ARBA"/>
</dbReference>
<dbReference type="eggNOG" id="KOG1217">
    <property type="taxonomic scope" value="Eukaryota"/>
</dbReference>
<evidence type="ECO:0000259" key="8">
    <source>
        <dbReference type="PROSITE" id="PS50026"/>
    </source>
</evidence>
<dbReference type="PANTHER" id="PTHR24049">
    <property type="entry name" value="CRUMBS FAMILY MEMBER"/>
    <property type="match status" value="1"/>
</dbReference>
<evidence type="ECO:0000256" key="7">
    <source>
        <dbReference type="PROSITE-ProRule" id="PRU00076"/>
    </source>
</evidence>
<dbReference type="InterPro" id="IPR000152">
    <property type="entry name" value="EGF-type_Asp/Asn_hydroxyl_site"/>
</dbReference>
<dbReference type="FunFam" id="2.10.25.10:FF:000066">
    <property type="entry name" value="FAT atypical cadherin 4"/>
    <property type="match status" value="1"/>
</dbReference>
<evidence type="ECO:0000313" key="9">
    <source>
        <dbReference type="EnsemblMetazoa" id="Aqu2.1.30835_001"/>
    </source>
</evidence>
<feature type="disulfide bond" evidence="7">
    <location>
        <begin position="94"/>
        <end position="111"/>
    </location>
</feature>
<proteinExistence type="predicted"/>
<keyword evidence="2 7" id="KW-0245">EGF-like domain</keyword>
<dbReference type="GO" id="GO:0007157">
    <property type="term" value="P:heterophilic cell-cell adhesion via plasma membrane cell adhesion molecules"/>
    <property type="evidence" value="ECO:0007669"/>
    <property type="project" value="TreeGrafter"/>
</dbReference>
<protein>
    <recommendedName>
        <fullName evidence="8">EGF-like domain-containing protein</fullName>
    </recommendedName>
</protein>
<feature type="disulfide bond" evidence="7">
    <location>
        <begin position="113"/>
        <end position="122"/>
    </location>
</feature>
<name>A0A1X7US64_AMPQE</name>
<dbReference type="Pfam" id="PF00008">
    <property type="entry name" value="EGF"/>
    <property type="match status" value="2"/>
</dbReference>
<evidence type="ECO:0000256" key="6">
    <source>
        <dbReference type="ARBA" id="ARBA00023180"/>
    </source>
</evidence>
<feature type="domain" description="EGF-like" evidence="8">
    <location>
        <begin position="7"/>
        <end position="43"/>
    </location>
</feature>
<dbReference type="SMART" id="SM00179">
    <property type="entry name" value="EGF_CA"/>
    <property type="match status" value="2"/>
</dbReference>
<dbReference type="InterPro" id="IPR001881">
    <property type="entry name" value="EGF-like_Ca-bd_dom"/>
</dbReference>
<keyword evidence="4" id="KW-0677">Repeat</keyword>
<dbReference type="InterPro" id="IPR051022">
    <property type="entry name" value="Notch_Cell-Fate_Det"/>
</dbReference>
<evidence type="ECO:0000256" key="5">
    <source>
        <dbReference type="ARBA" id="ARBA00023157"/>
    </source>
</evidence>
<sequence>GLNCELLVNACMPNPCKNNGTCINRITSYSCECSEGFTGYNCENDTVIIIEMSSSTTISMGGQCLVPDQCTCLAGYTGPACEIDLLPCDHQIPCLNGGNCSHVGSGGEYVCSCPVGYTGTNCEVDIDECDPEPCYNNGTCI</sequence>
<evidence type="ECO:0000256" key="4">
    <source>
        <dbReference type="ARBA" id="ARBA00022737"/>
    </source>
</evidence>
<dbReference type="CDD" id="cd00054">
    <property type="entry name" value="EGF_CA"/>
    <property type="match status" value="2"/>
</dbReference>
<feature type="domain" description="EGF-like" evidence="8">
    <location>
        <begin position="125"/>
        <end position="141"/>
    </location>
</feature>
<dbReference type="FunFam" id="2.10.25.10:FF:000172">
    <property type="entry name" value="FAT atypical cadherin 3"/>
    <property type="match status" value="1"/>
</dbReference>
<feature type="disulfide bond" evidence="7">
    <location>
        <begin position="33"/>
        <end position="42"/>
    </location>
</feature>
<dbReference type="GO" id="GO:0005886">
    <property type="term" value="C:plasma membrane"/>
    <property type="evidence" value="ECO:0007669"/>
    <property type="project" value="TreeGrafter"/>
</dbReference>
<dbReference type="Gene3D" id="2.10.25.10">
    <property type="entry name" value="Laminin"/>
    <property type="match status" value="3"/>
</dbReference>
<dbReference type="PROSITE" id="PS00010">
    <property type="entry name" value="ASX_HYDROXYL"/>
    <property type="match status" value="1"/>
</dbReference>
<dbReference type="OrthoDB" id="283575at2759"/>
<dbReference type="SMART" id="SM00181">
    <property type="entry name" value="EGF"/>
    <property type="match status" value="3"/>
</dbReference>
<dbReference type="AlphaFoldDB" id="A0A1X7US64"/>
<dbReference type="GO" id="GO:0045197">
    <property type="term" value="P:establishment or maintenance of epithelial cell apical/basal polarity"/>
    <property type="evidence" value="ECO:0007669"/>
    <property type="project" value="TreeGrafter"/>
</dbReference>
<dbReference type="PROSITE" id="PS01186">
    <property type="entry name" value="EGF_2"/>
    <property type="match status" value="3"/>
</dbReference>
<dbReference type="InterPro" id="IPR000742">
    <property type="entry name" value="EGF"/>
</dbReference>
<comment type="caution">
    <text evidence="7">Lacks conserved residue(s) required for the propagation of feature annotation.</text>
</comment>
<keyword evidence="5 7" id="KW-1015">Disulfide bond</keyword>
<dbReference type="GO" id="GO:0005509">
    <property type="term" value="F:calcium ion binding"/>
    <property type="evidence" value="ECO:0007669"/>
    <property type="project" value="InterPro"/>
</dbReference>
<organism evidence="9">
    <name type="scientific">Amphimedon queenslandica</name>
    <name type="common">Sponge</name>
    <dbReference type="NCBI Taxonomy" id="400682"/>
    <lineage>
        <taxon>Eukaryota</taxon>
        <taxon>Metazoa</taxon>
        <taxon>Porifera</taxon>
        <taxon>Demospongiae</taxon>
        <taxon>Heteroscleromorpha</taxon>
        <taxon>Haplosclerida</taxon>
        <taxon>Niphatidae</taxon>
        <taxon>Amphimedon</taxon>
    </lineage>
</organism>
<dbReference type="SUPFAM" id="SSF57196">
    <property type="entry name" value="EGF/Laminin"/>
    <property type="match status" value="2"/>
</dbReference>
<dbReference type="GO" id="GO:0032991">
    <property type="term" value="C:protein-containing complex"/>
    <property type="evidence" value="ECO:0007669"/>
    <property type="project" value="TreeGrafter"/>
</dbReference>
<feature type="domain" description="EGF-like" evidence="8">
    <location>
        <begin position="84"/>
        <end position="123"/>
    </location>
</feature>
<keyword evidence="1" id="KW-0217">Developmental protein</keyword>
<dbReference type="InParanoid" id="A0A1X7US64"/>